<dbReference type="EC" id="2.7.2.8" evidence="2"/>
<dbReference type="OrthoDB" id="9803155at2"/>
<dbReference type="AlphaFoldDB" id="A0A1V3I9B3"/>
<name>A0A1V3I9B3_9PAST</name>
<sequence>MKNLIVIKIGGNAGAELTPTFYQQLKQWRAAGKAILLVHGGGNKISEYCEKLQLPVMKKDGIRLTDAATLEITQMVLLGLIQPQILQQLASHQIPAMGLNTMTNASIQGEEIDPIALGSVGKITHIHTALFETLLQNYVGVVAPLAQNQQGERLNINGDHAAAEIAALLQAEALYLVTDVPGVLKEGQLISTITPTTARQLQAKNVIGCGMKPKINAAFYALEKGVSHVTICSNTFNEGSIFKED</sequence>
<dbReference type="InterPro" id="IPR001048">
    <property type="entry name" value="Asp/Glu/Uridylate_kinase"/>
</dbReference>
<keyword evidence="6" id="KW-0808">Transferase</keyword>
<dbReference type="GO" id="GO:0005524">
    <property type="term" value="F:ATP binding"/>
    <property type="evidence" value="ECO:0007669"/>
    <property type="project" value="UniProtKB-KW"/>
</dbReference>
<dbReference type="CDD" id="cd04238">
    <property type="entry name" value="AAK_NAGK-like"/>
    <property type="match status" value="1"/>
</dbReference>
<dbReference type="PANTHER" id="PTHR23342:SF0">
    <property type="entry name" value="N-ACETYLGLUTAMATE SYNTHASE, MITOCHONDRIAL"/>
    <property type="match status" value="1"/>
</dbReference>
<dbReference type="InterPro" id="IPR004662">
    <property type="entry name" value="AcgluKinase_fam"/>
</dbReference>
<evidence type="ECO:0000256" key="1">
    <source>
        <dbReference type="ARBA" id="ARBA00004828"/>
    </source>
</evidence>
<evidence type="ECO:0000256" key="9">
    <source>
        <dbReference type="ARBA" id="ARBA00022840"/>
    </source>
</evidence>
<evidence type="ECO:0000256" key="8">
    <source>
        <dbReference type="ARBA" id="ARBA00022777"/>
    </source>
</evidence>
<dbReference type="Pfam" id="PF00696">
    <property type="entry name" value="AA_kinase"/>
    <property type="match status" value="1"/>
</dbReference>
<dbReference type="Proteomes" id="UP000189437">
    <property type="component" value="Unassembled WGS sequence"/>
</dbReference>
<comment type="pathway">
    <text evidence="1">Amino-acid biosynthesis; L-arginine biosynthesis; N(2)-acetyl-L-ornithine from L-glutamate: step 2/4.</text>
</comment>
<evidence type="ECO:0000313" key="14">
    <source>
        <dbReference type="EMBL" id="OOF36692.1"/>
    </source>
</evidence>
<protein>
    <recommendedName>
        <fullName evidence="3">Acetylglutamate kinase</fullName>
        <ecNumber evidence="2">2.7.2.8</ecNumber>
    </recommendedName>
    <alternativeName>
        <fullName evidence="10">N-acetyl-L-glutamate 5-phosphotransferase</fullName>
    </alternativeName>
    <alternativeName>
        <fullName evidence="11">NAG kinase</fullName>
    </alternativeName>
</protein>
<dbReference type="InterPro" id="IPR036393">
    <property type="entry name" value="AceGlu_kinase-like_sf"/>
</dbReference>
<dbReference type="PIRSF" id="PIRSF000728">
    <property type="entry name" value="NAGK"/>
    <property type="match status" value="1"/>
</dbReference>
<feature type="domain" description="Aspartate/glutamate/uridylate kinase" evidence="13">
    <location>
        <begin position="3"/>
        <end position="233"/>
    </location>
</feature>
<keyword evidence="15" id="KW-1185">Reference proteome</keyword>
<keyword evidence="8 14" id="KW-0418">Kinase</keyword>
<keyword evidence="7" id="KW-0547">Nucleotide-binding</keyword>
<dbReference type="GO" id="GO:0003991">
    <property type="term" value="F:acetylglutamate kinase activity"/>
    <property type="evidence" value="ECO:0007669"/>
    <property type="project" value="UniProtKB-EC"/>
</dbReference>
<dbReference type="SUPFAM" id="SSF53633">
    <property type="entry name" value="Carbamate kinase-like"/>
    <property type="match status" value="1"/>
</dbReference>
<evidence type="ECO:0000256" key="3">
    <source>
        <dbReference type="ARBA" id="ARBA00021197"/>
    </source>
</evidence>
<evidence type="ECO:0000259" key="13">
    <source>
        <dbReference type="Pfam" id="PF00696"/>
    </source>
</evidence>
<evidence type="ECO:0000313" key="15">
    <source>
        <dbReference type="Proteomes" id="UP000189437"/>
    </source>
</evidence>
<keyword evidence="5" id="KW-0028">Amino-acid biosynthesis</keyword>
<dbReference type="NCBIfam" id="TIGR00761">
    <property type="entry name" value="argB"/>
    <property type="match status" value="1"/>
</dbReference>
<evidence type="ECO:0000256" key="6">
    <source>
        <dbReference type="ARBA" id="ARBA00022679"/>
    </source>
</evidence>
<dbReference type="RefSeq" id="WP_077427138.1">
    <property type="nucleotide sequence ID" value="NZ_MLHH01000010.1"/>
</dbReference>
<evidence type="ECO:0000256" key="5">
    <source>
        <dbReference type="ARBA" id="ARBA00022605"/>
    </source>
</evidence>
<proteinExistence type="predicted"/>
<organism evidence="14 15">
    <name type="scientific">Rodentibacter heidelbergensis</name>
    <dbReference type="NCBI Taxonomy" id="1908258"/>
    <lineage>
        <taxon>Bacteria</taxon>
        <taxon>Pseudomonadati</taxon>
        <taxon>Pseudomonadota</taxon>
        <taxon>Gammaproteobacteria</taxon>
        <taxon>Pasteurellales</taxon>
        <taxon>Pasteurellaceae</taxon>
        <taxon>Rodentibacter</taxon>
    </lineage>
</organism>
<evidence type="ECO:0000256" key="2">
    <source>
        <dbReference type="ARBA" id="ARBA00013065"/>
    </source>
</evidence>
<dbReference type="PANTHER" id="PTHR23342">
    <property type="entry name" value="N-ACETYLGLUTAMATE SYNTHASE"/>
    <property type="match status" value="1"/>
</dbReference>
<dbReference type="STRING" id="1908258.BKK48_05405"/>
<dbReference type="EMBL" id="MLHH01000010">
    <property type="protein sequence ID" value="OOF36692.1"/>
    <property type="molecule type" value="Genomic_DNA"/>
</dbReference>
<evidence type="ECO:0000256" key="12">
    <source>
        <dbReference type="ARBA" id="ARBA00048141"/>
    </source>
</evidence>
<comment type="caution">
    <text evidence="14">The sequence shown here is derived from an EMBL/GenBank/DDBJ whole genome shotgun (WGS) entry which is preliminary data.</text>
</comment>
<keyword evidence="4" id="KW-0055">Arginine biosynthesis</keyword>
<evidence type="ECO:0000256" key="7">
    <source>
        <dbReference type="ARBA" id="ARBA00022741"/>
    </source>
</evidence>
<gene>
    <name evidence="14" type="ORF">BKK48_05405</name>
</gene>
<keyword evidence="9" id="KW-0067">ATP-binding</keyword>
<dbReference type="GO" id="GO:0005737">
    <property type="term" value="C:cytoplasm"/>
    <property type="evidence" value="ECO:0007669"/>
    <property type="project" value="InterPro"/>
</dbReference>
<evidence type="ECO:0000256" key="4">
    <source>
        <dbReference type="ARBA" id="ARBA00022571"/>
    </source>
</evidence>
<dbReference type="Gene3D" id="3.40.1160.10">
    <property type="entry name" value="Acetylglutamate kinase-like"/>
    <property type="match status" value="1"/>
</dbReference>
<accession>A0A1V3I9B3</accession>
<evidence type="ECO:0000256" key="10">
    <source>
        <dbReference type="ARBA" id="ARBA00030178"/>
    </source>
</evidence>
<comment type="catalytic activity">
    <reaction evidence="12">
        <text>N-acetyl-L-glutamate + ATP = N-acetyl-L-glutamyl 5-phosphate + ADP</text>
        <dbReference type="Rhea" id="RHEA:14629"/>
        <dbReference type="ChEBI" id="CHEBI:30616"/>
        <dbReference type="ChEBI" id="CHEBI:44337"/>
        <dbReference type="ChEBI" id="CHEBI:57936"/>
        <dbReference type="ChEBI" id="CHEBI:456216"/>
        <dbReference type="EC" id="2.7.2.8"/>
    </reaction>
</comment>
<reference evidence="14 15" key="1">
    <citation type="submission" date="2016-10" db="EMBL/GenBank/DDBJ databases">
        <title>Rodentibacter gen. nov. and new species.</title>
        <authorList>
            <person name="Christensen H."/>
        </authorList>
    </citation>
    <scope>NUCLEOTIDE SEQUENCE [LARGE SCALE GENOMIC DNA]</scope>
    <source>
        <strain evidence="14 15">Ac69</strain>
    </source>
</reference>
<dbReference type="GO" id="GO:0006526">
    <property type="term" value="P:L-arginine biosynthetic process"/>
    <property type="evidence" value="ECO:0007669"/>
    <property type="project" value="UniProtKB-KW"/>
</dbReference>
<evidence type="ECO:0000256" key="11">
    <source>
        <dbReference type="ARBA" id="ARBA00030639"/>
    </source>
</evidence>